<dbReference type="Bgee" id="ENSLACG00000015532">
    <property type="expression patterns" value="Expressed in post-anal tail muscle and 2 other cell types or tissues"/>
</dbReference>
<feature type="region of interest" description="Disordered" evidence="12">
    <location>
        <begin position="225"/>
        <end position="247"/>
    </location>
</feature>
<evidence type="ECO:0000256" key="3">
    <source>
        <dbReference type="ARBA" id="ARBA00004906"/>
    </source>
</evidence>
<feature type="domain" description="RING-type" evidence="13">
    <location>
        <begin position="1105"/>
        <end position="1145"/>
    </location>
</feature>
<dbReference type="PROSITE" id="PS50089">
    <property type="entry name" value="ZF_RING_2"/>
    <property type="match status" value="1"/>
</dbReference>
<dbReference type="InParanoid" id="H3B6W4"/>
<dbReference type="GO" id="GO:0042981">
    <property type="term" value="P:regulation of apoptotic process"/>
    <property type="evidence" value="ECO:0007669"/>
    <property type="project" value="InterPro"/>
</dbReference>
<dbReference type="EC" id="2.3.2.27" evidence="4"/>
<evidence type="ECO:0000256" key="12">
    <source>
        <dbReference type="SAM" id="MobiDB-lite"/>
    </source>
</evidence>
<evidence type="ECO:0000256" key="4">
    <source>
        <dbReference type="ARBA" id="ARBA00012483"/>
    </source>
</evidence>
<dbReference type="PROSITE" id="PS50209">
    <property type="entry name" value="CARD"/>
    <property type="match status" value="1"/>
</dbReference>
<dbReference type="EMBL" id="AFYH01093337">
    <property type="status" value="NOT_ANNOTATED_CDS"/>
    <property type="molecule type" value="Genomic_DNA"/>
</dbReference>
<protein>
    <recommendedName>
        <fullName evidence="4">RING-type E3 ubiquitin transferase</fullName>
        <ecNumber evidence="4">2.3.2.27</ecNumber>
    </recommendedName>
</protein>
<comment type="pathway">
    <text evidence="3">Protein modification; protein ubiquitination.</text>
</comment>
<dbReference type="Pfam" id="PF19179">
    <property type="entry name" value="TTC3_DZIP3_dom"/>
    <property type="match status" value="1"/>
</dbReference>
<comment type="subcellular location">
    <subcellularLocation>
        <location evidence="2">Cytoplasm</location>
    </subcellularLocation>
</comment>
<dbReference type="PANTHER" id="PTHR17550:SF4">
    <property type="entry name" value="E3 UBIQUITIN-PROTEIN LIGASE TTC3"/>
    <property type="match status" value="1"/>
</dbReference>
<feature type="compositionally biased region" description="Basic and acidic residues" evidence="12">
    <location>
        <begin position="225"/>
        <end position="237"/>
    </location>
</feature>
<dbReference type="Gene3D" id="1.10.533.10">
    <property type="entry name" value="Death Domain, Fas"/>
    <property type="match status" value="1"/>
</dbReference>
<dbReference type="EMBL" id="AFYH01093338">
    <property type="status" value="NOT_ANNOTATED_CDS"/>
    <property type="molecule type" value="Genomic_DNA"/>
</dbReference>
<dbReference type="InterPro" id="IPR001841">
    <property type="entry name" value="Znf_RING"/>
</dbReference>
<dbReference type="UniPathway" id="UPA00143"/>
<dbReference type="Pfam" id="PF24525">
    <property type="entry name" value="TTC3"/>
    <property type="match status" value="1"/>
</dbReference>
<dbReference type="GO" id="GO:0016567">
    <property type="term" value="P:protein ubiquitination"/>
    <property type="evidence" value="ECO:0007669"/>
    <property type="project" value="UniProtKB-UniPathway"/>
</dbReference>
<dbReference type="HOGENOM" id="CLU_007762_0_0_1"/>
<comment type="catalytic activity">
    <reaction evidence="1">
        <text>S-ubiquitinyl-[E2 ubiquitin-conjugating enzyme]-L-cysteine + [acceptor protein]-L-lysine = [E2 ubiquitin-conjugating enzyme]-L-cysteine + N(6)-ubiquitinyl-[acceptor protein]-L-lysine.</text>
        <dbReference type="EC" id="2.3.2.27"/>
    </reaction>
</comment>
<evidence type="ECO:0000259" key="14">
    <source>
        <dbReference type="PROSITE" id="PS50209"/>
    </source>
</evidence>
<keyword evidence="5" id="KW-0963">Cytoplasm</keyword>
<dbReference type="InterPro" id="IPR011029">
    <property type="entry name" value="DEATH-like_dom_sf"/>
</dbReference>
<keyword evidence="8 10" id="KW-0863">Zinc-finger</keyword>
<dbReference type="InterPro" id="IPR043866">
    <property type="entry name" value="TTC3/DZIP3_dom"/>
</dbReference>
<evidence type="ECO:0000313" key="15">
    <source>
        <dbReference type="Ensembl" id="ENSLACP00000017635.1"/>
    </source>
</evidence>
<dbReference type="CDD" id="cd16481">
    <property type="entry name" value="RING-H2_TTC3"/>
    <property type="match status" value="1"/>
</dbReference>
<dbReference type="GeneTree" id="ENSGT00940000154465"/>
<evidence type="ECO:0000313" key="16">
    <source>
        <dbReference type="Proteomes" id="UP000008672"/>
    </source>
</evidence>
<dbReference type="Pfam" id="PF24812">
    <property type="entry name" value="WHD_TTC3"/>
    <property type="match status" value="1"/>
</dbReference>
<evidence type="ECO:0000256" key="11">
    <source>
        <dbReference type="SAM" id="Coils"/>
    </source>
</evidence>
<dbReference type="EMBL" id="AFYH01093333">
    <property type="status" value="NOT_ANNOTATED_CDS"/>
    <property type="molecule type" value="Genomic_DNA"/>
</dbReference>
<feature type="domain" description="CARD" evidence="14">
    <location>
        <begin position="257"/>
        <end position="333"/>
    </location>
</feature>
<dbReference type="Pfam" id="PF24905">
    <property type="entry name" value="TTC3_9th"/>
    <property type="match status" value="1"/>
</dbReference>
<feature type="coiled-coil region" evidence="11">
    <location>
        <begin position="706"/>
        <end position="832"/>
    </location>
</feature>
<evidence type="ECO:0000256" key="10">
    <source>
        <dbReference type="PROSITE-ProRule" id="PRU00175"/>
    </source>
</evidence>
<dbReference type="SUPFAM" id="SSF57850">
    <property type="entry name" value="RING/U-box"/>
    <property type="match status" value="1"/>
</dbReference>
<dbReference type="PANTHER" id="PTHR17550">
    <property type="entry name" value="E3 UBIQUITIN-PROTEIN LIGASE TTC3"/>
    <property type="match status" value="1"/>
</dbReference>
<keyword evidence="7" id="KW-0479">Metal-binding</keyword>
<evidence type="ECO:0000256" key="2">
    <source>
        <dbReference type="ARBA" id="ARBA00004496"/>
    </source>
</evidence>
<keyword evidence="16" id="KW-1185">Reference proteome</keyword>
<feature type="compositionally biased region" description="Polar residues" evidence="12">
    <location>
        <begin position="238"/>
        <end position="247"/>
    </location>
</feature>
<dbReference type="Gene3D" id="3.30.40.10">
    <property type="entry name" value="Zinc/RING finger domain, C3HC4 (zinc finger)"/>
    <property type="match status" value="1"/>
</dbReference>
<evidence type="ECO:0000256" key="9">
    <source>
        <dbReference type="ARBA" id="ARBA00022833"/>
    </source>
</evidence>
<dbReference type="AlphaFoldDB" id="H3B6W4"/>
<keyword evidence="9" id="KW-0862">Zinc</keyword>
<dbReference type="InterPro" id="IPR056872">
    <property type="entry name" value="TTC3/DZIP3-like_helical"/>
</dbReference>
<proteinExistence type="predicted"/>
<accession>H3B6W4</accession>
<evidence type="ECO:0000259" key="13">
    <source>
        <dbReference type="PROSITE" id="PS50089"/>
    </source>
</evidence>
<dbReference type="InterPro" id="IPR013083">
    <property type="entry name" value="Znf_RING/FYVE/PHD"/>
</dbReference>
<dbReference type="Proteomes" id="UP000008672">
    <property type="component" value="Unassembled WGS sequence"/>
</dbReference>
<dbReference type="EMBL" id="AFYH01093336">
    <property type="status" value="NOT_ANNOTATED_CDS"/>
    <property type="molecule type" value="Genomic_DNA"/>
</dbReference>
<reference evidence="16" key="1">
    <citation type="submission" date="2011-08" db="EMBL/GenBank/DDBJ databases">
        <title>The draft genome of Latimeria chalumnae.</title>
        <authorList>
            <person name="Di Palma F."/>
            <person name="Alfoldi J."/>
            <person name="Johnson J."/>
            <person name="Berlin A."/>
            <person name="Gnerre S."/>
            <person name="Jaffe D."/>
            <person name="MacCallum I."/>
            <person name="Young S."/>
            <person name="Walker B.J."/>
            <person name="Lander E."/>
            <person name="Lindblad-Toh K."/>
        </authorList>
    </citation>
    <scope>NUCLEOTIDE SEQUENCE [LARGE SCALE GENOMIC DNA]</scope>
    <source>
        <strain evidence="16">Wild caught</strain>
    </source>
</reference>
<dbReference type="Ensembl" id="ENSLACT00000017765.1">
    <property type="protein sequence ID" value="ENSLACP00000017635.1"/>
    <property type="gene ID" value="ENSLACG00000015532.1"/>
</dbReference>
<dbReference type="InterPro" id="IPR056871">
    <property type="entry name" value="WH_TTC3"/>
</dbReference>
<dbReference type="GO" id="GO:0005737">
    <property type="term" value="C:cytoplasm"/>
    <property type="evidence" value="ECO:0007669"/>
    <property type="project" value="UniProtKB-SubCell"/>
</dbReference>
<keyword evidence="11" id="KW-0175">Coiled coil</keyword>
<dbReference type="InterPro" id="IPR056870">
    <property type="entry name" value="TTC3/DZIP3/RBM44-like_helical"/>
</dbReference>
<dbReference type="OMA" id="ICNIRIY"/>
<evidence type="ECO:0000256" key="5">
    <source>
        <dbReference type="ARBA" id="ARBA00022490"/>
    </source>
</evidence>
<evidence type="ECO:0000256" key="6">
    <source>
        <dbReference type="ARBA" id="ARBA00022679"/>
    </source>
</evidence>
<dbReference type="SMART" id="SM00184">
    <property type="entry name" value="RING"/>
    <property type="match status" value="1"/>
</dbReference>
<dbReference type="CDD" id="cd01671">
    <property type="entry name" value="CARD"/>
    <property type="match status" value="1"/>
</dbReference>
<reference evidence="15" key="2">
    <citation type="submission" date="2025-08" db="UniProtKB">
        <authorList>
            <consortium name="Ensembl"/>
        </authorList>
    </citation>
    <scope>IDENTIFICATION</scope>
</reference>
<dbReference type="EMBL" id="AFYH01093334">
    <property type="status" value="NOT_ANNOTATED_CDS"/>
    <property type="molecule type" value="Genomic_DNA"/>
</dbReference>
<dbReference type="eggNOG" id="KOG0800">
    <property type="taxonomic scope" value="Eukaryota"/>
</dbReference>
<evidence type="ECO:0000256" key="7">
    <source>
        <dbReference type="ARBA" id="ARBA00022723"/>
    </source>
</evidence>
<dbReference type="Pfam" id="PF13639">
    <property type="entry name" value="zf-RING_2"/>
    <property type="match status" value="1"/>
</dbReference>
<sequence length="1169" mass="134288">AKNLFKQIVDQYSEEHFQCFGFYGSGRVYHRQNRFSDAFKEFAKSLKMVNLKIVPGILTWPTSTVVIEESRTEKLKGILEAYIEECKFPPEPDAVCRYQQCQSSSKIQIYFTDPDFKGFIRLMCCQFCRVEFHINCWKKLKTISFSDKNDKDFLEDQCFTPDCGGSISKIVIIGSTGLVKCEFESKMIKRREPPKPVVKQKCSSIRKLKSKEDCKLRRKQLRKEAMKAERERQEESNQKSSGFKNNIDSGTLSKCHFSDRVLQQIIENRDLIQSGVVDTSQLLADLMSWRVINQEQRELFEKKTAQSEVIEELINILTQKNNHVMTRVFLHFLNLCQETEPKLHDWTQRLNNIDLFCTPAFINLKQNLMRLEQHIAFPACVQVLVISFLKGQQILDFNSLCVCIFCVSKCRKFSALFFTLQKMQYSFVFCLNIHDKYEPTDGPCIVLKKQENEDISNIGVKFKGKSRKKKQKEVKPILVISGTIGGGTQDEDGMFTDEDSLDRMFLSSHDPFTVPEYLQDQLEAFENLYDDNSSSSRYQRFLDNDPDPSRESLYDYFAQILKEHGPMEIDNELLTSQFKIFPSEAQELVQNSGGLKPFLLESLRFVMMDNLIGLMKHAVLLKENSAASGIHLDPAAKEFQPNRNLLDLTNGTLSFIESPRYNDDRYLAQNYYSAETTLELEALVGGQVYKESTVHTEVNTDPYYPIETQQGDILRMEKEHKVLKDQLKETKEKYEQLQERSQEEISDLEGKLNQEIENCKVSKTEVEWLRQSLETEIKKGQQEKREKQELFKVLKNKIKSLNELIEKSSRNIEDKEQEYKKYLKEFLEVSNKSAAEKVKLEELIKKNEDSCQESGKRAVTAEVSVLESGRDIELYKLNKAIADAEMNLNFLRTAASWKLTSSIPPLQSMKSDWESYLLNVKSETHKVESQFQERISMVTNGGKLGDLTPVQVATFIPPIPLLPALDPLDSKQPAQSKPAGSGPLQHSKNSFEKIIDRLLVMFPHYNSQILTYFIKEVRTSNGGTLSGLAYDEIITRVADLILAHQDITRFACSSGDAVLSEVKSNSNTRSSITSSLSHHAIIYKNTHNTMKPFSLIFPPFEEDPCIICHDDLSQETLCVLECGHRFHKECIKEWLKKQSTCPTCRVHALLPEDFPALAGRIKLPHVSIS</sequence>
<dbReference type="EMBL" id="AFYH01093335">
    <property type="status" value="NOT_ANNOTATED_CDS"/>
    <property type="molecule type" value="Genomic_DNA"/>
</dbReference>
<dbReference type="Pfam" id="PF00619">
    <property type="entry name" value="CARD"/>
    <property type="match status" value="1"/>
</dbReference>
<dbReference type="InterPro" id="IPR001315">
    <property type="entry name" value="CARD"/>
</dbReference>
<evidence type="ECO:0000256" key="8">
    <source>
        <dbReference type="ARBA" id="ARBA00022771"/>
    </source>
</evidence>
<reference evidence="15" key="3">
    <citation type="submission" date="2025-09" db="UniProtKB">
        <authorList>
            <consortium name="Ensembl"/>
        </authorList>
    </citation>
    <scope>IDENTIFICATION</scope>
</reference>
<name>H3B6W4_LATCH</name>
<keyword evidence="6" id="KW-0808">Transferase</keyword>
<dbReference type="EMBL" id="AFYH01093339">
    <property type="status" value="NOT_ANNOTATED_CDS"/>
    <property type="molecule type" value="Genomic_DNA"/>
</dbReference>
<evidence type="ECO:0000256" key="1">
    <source>
        <dbReference type="ARBA" id="ARBA00000900"/>
    </source>
</evidence>
<dbReference type="GO" id="GO:0008270">
    <property type="term" value="F:zinc ion binding"/>
    <property type="evidence" value="ECO:0007669"/>
    <property type="project" value="UniProtKB-KW"/>
</dbReference>
<dbReference type="FunCoup" id="H3B6W4">
    <property type="interactions" value="2884"/>
</dbReference>
<dbReference type="STRING" id="7897.ENSLACP00000017635"/>
<dbReference type="GO" id="GO:0061630">
    <property type="term" value="F:ubiquitin protein ligase activity"/>
    <property type="evidence" value="ECO:0007669"/>
    <property type="project" value="UniProtKB-EC"/>
</dbReference>
<organism evidence="15 16">
    <name type="scientific">Latimeria chalumnae</name>
    <name type="common">Coelacanth</name>
    <dbReference type="NCBI Taxonomy" id="7897"/>
    <lineage>
        <taxon>Eukaryota</taxon>
        <taxon>Metazoa</taxon>
        <taxon>Chordata</taxon>
        <taxon>Craniata</taxon>
        <taxon>Vertebrata</taxon>
        <taxon>Euteleostomi</taxon>
        <taxon>Coelacanthiformes</taxon>
        <taxon>Coelacanthidae</taxon>
        <taxon>Latimeria</taxon>
    </lineage>
</organism>